<keyword evidence="1" id="KW-0482">Metalloprotease</keyword>
<comment type="subcellular location">
    <subcellularLocation>
        <location evidence="1">Membrane</location>
        <topology evidence="1">Lipid-anchor</topology>
        <topology evidence="1">GPI-anchor</topology>
    </subcellularLocation>
</comment>
<feature type="transmembrane region" description="Helical" evidence="3">
    <location>
        <begin position="33"/>
        <end position="53"/>
    </location>
</feature>
<dbReference type="GO" id="GO:0098552">
    <property type="term" value="C:side of membrane"/>
    <property type="evidence" value="ECO:0007669"/>
    <property type="project" value="UniProtKB-KW"/>
</dbReference>
<dbReference type="GO" id="GO:0070573">
    <property type="term" value="F:metallodipeptidase activity"/>
    <property type="evidence" value="ECO:0007669"/>
    <property type="project" value="InterPro"/>
</dbReference>
<feature type="compositionally biased region" description="Low complexity" evidence="2">
    <location>
        <begin position="528"/>
        <end position="544"/>
    </location>
</feature>
<dbReference type="Gene3D" id="3.20.20.140">
    <property type="entry name" value="Metal-dependent hydrolases"/>
    <property type="match status" value="1"/>
</dbReference>
<dbReference type="Pfam" id="PF01244">
    <property type="entry name" value="Peptidase_M19"/>
    <property type="match status" value="1"/>
</dbReference>
<comment type="similarity">
    <text evidence="1">Belongs to the metallo-dependent hydrolases superfamily. Peptidase M19 family.</text>
</comment>
<dbReference type="EMBL" id="GECZ01018321">
    <property type="protein sequence ID" value="JAS51448.1"/>
    <property type="molecule type" value="Transcribed_RNA"/>
</dbReference>
<feature type="region of interest" description="Disordered" evidence="2">
    <location>
        <begin position="439"/>
        <end position="544"/>
    </location>
</feature>
<feature type="compositionally biased region" description="Low complexity" evidence="2">
    <location>
        <begin position="458"/>
        <end position="476"/>
    </location>
</feature>
<keyword evidence="1" id="KW-1015">Disulfide bond</keyword>
<keyword evidence="3" id="KW-0472">Membrane</keyword>
<protein>
    <recommendedName>
        <fullName evidence="1">Dipeptidase</fullName>
        <ecNumber evidence="1">3.4.13.19</ecNumber>
    </recommendedName>
</protein>
<accession>A0A1B6FML6</accession>
<feature type="compositionally biased region" description="Pro residues" evidence="2">
    <location>
        <begin position="477"/>
        <end position="503"/>
    </location>
</feature>
<dbReference type="PANTHER" id="PTHR10443">
    <property type="entry name" value="MICROSOMAL DIPEPTIDASE"/>
    <property type="match status" value="1"/>
</dbReference>
<dbReference type="InterPro" id="IPR008257">
    <property type="entry name" value="Pept_M19"/>
</dbReference>
<sequence>MSYYPTERRGGCMESITRCCRQAYLYPVDSRKLLYVVGGVIGIVLVVIIWTSLSSDTSETLPQPGSIVLRQAPLIVGSNYFLTNLNDLVHNQVSKVKFNQDLKNDTIFGTTSCKSCQTDLWRLKSGLVGSQIWSIGVPCAAEYKDAVALTLERVDAINRLIKQYPDGLSLVTSSIGLSQAFNEKQVSSILAVTSGHSIDGRMPVLRMLYNMGVRVMSLTSSCSTEWASSYNTTNDTDLSPFAQDLVKEMNRLGIVIDLSESSYKTQLGVLNYTKAPVIFSRAAAYTLVNNSRNVKDDVLDKLKLNKGLVMVTFAQQFISNDIKNASISSVIDHINYFKGKLGVNGVGIGAEYDGKSLTYPSELSDVSTFPVLFDQLGKTWTNRDDLKNLAGGNLLRVLQAVEEYAKEVQNSPADETYKLPVLKENATCYSDFSSRNPASLFKTEVPPSPQSPLPSKSPSPDVQNPSSSNPQSAPNTTSPPPNPQNPPSNPQSPSPNVQNPPLPNVENPQSSGSPPPPPLKTENPSTKINASPSINSSQSSSPTG</sequence>
<keyword evidence="1" id="KW-0336">GPI-anchor</keyword>
<dbReference type="GO" id="GO:0046872">
    <property type="term" value="F:metal ion binding"/>
    <property type="evidence" value="ECO:0007669"/>
    <property type="project" value="UniProtKB-UniRule"/>
</dbReference>
<keyword evidence="1" id="KW-0325">Glycoprotein</keyword>
<comment type="subunit">
    <text evidence="1">Homodimer; disulfide-linked.</text>
</comment>
<feature type="compositionally biased region" description="Pro residues" evidence="2">
    <location>
        <begin position="446"/>
        <end position="457"/>
    </location>
</feature>
<dbReference type="PROSITE" id="PS51365">
    <property type="entry name" value="RENAL_DIPEPTIDASE_2"/>
    <property type="match status" value="1"/>
</dbReference>
<comment type="cofactor">
    <cofactor evidence="1">
        <name>Zn(2+)</name>
        <dbReference type="ChEBI" id="CHEBI:29105"/>
    </cofactor>
</comment>
<keyword evidence="3" id="KW-1133">Transmembrane helix</keyword>
<evidence type="ECO:0000313" key="4">
    <source>
        <dbReference type="EMBL" id="JAS51448.1"/>
    </source>
</evidence>
<gene>
    <name evidence="4" type="ORF">g.22686</name>
</gene>
<keyword evidence="1" id="KW-0224">Dipeptidase</keyword>
<keyword evidence="1" id="KW-0378">Hydrolase</keyword>
<dbReference type="InterPro" id="IPR032466">
    <property type="entry name" value="Metal_Hydrolase"/>
</dbReference>
<dbReference type="GO" id="GO:0006508">
    <property type="term" value="P:proteolysis"/>
    <property type="evidence" value="ECO:0007669"/>
    <property type="project" value="UniProtKB-KW"/>
</dbReference>
<dbReference type="AlphaFoldDB" id="A0A1B6FML6"/>
<keyword evidence="1" id="KW-0479">Metal-binding</keyword>
<comment type="catalytic activity">
    <reaction evidence="1">
        <text>an L-aminoacyl-L-amino acid + H2O = 2 an L-alpha-amino acid</text>
        <dbReference type="Rhea" id="RHEA:48940"/>
        <dbReference type="ChEBI" id="CHEBI:15377"/>
        <dbReference type="ChEBI" id="CHEBI:59869"/>
        <dbReference type="ChEBI" id="CHEBI:77460"/>
        <dbReference type="EC" id="3.4.13.19"/>
    </reaction>
</comment>
<evidence type="ECO:0000256" key="3">
    <source>
        <dbReference type="SAM" id="Phobius"/>
    </source>
</evidence>
<evidence type="ECO:0000256" key="1">
    <source>
        <dbReference type="RuleBase" id="RU341113"/>
    </source>
</evidence>
<reference evidence="4" key="1">
    <citation type="submission" date="2015-11" db="EMBL/GenBank/DDBJ databases">
        <title>De novo transcriptome assembly of four potential Pierce s Disease insect vectors from Arizona vineyards.</title>
        <authorList>
            <person name="Tassone E.E."/>
        </authorList>
    </citation>
    <scope>NUCLEOTIDE SEQUENCE</scope>
</reference>
<keyword evidence="1" id="KW-0449">Lipoprotein</keyword>
<dbReference type="EC" id="3.4.13.19" evidence="1"/>
<evidence type="ECO:0000256" key="2">
    <source>
        <dbReference type="SAM" id="MobiDB-lite"/>
    </source>
</evidence>
<name>A0A1B6FML6_9HEMI</name>
<keyword evidence="3" id="KW-0812">Transmembrane</keyword>
<proteinExistence type="inferred from homology"/>
<dbReference type="SUPFAM" id="SSF51556">
    <property type="entry name" value="Metallo-dependent hydrolases"/>
    <property type="match status" value="1"/>
</dbReference>
<organism evidence="4">
    <name type="scientific">Cuerna arida</name>
    <dbReference type="NCBI Taxonomy" id="1464854"/>
    <lineage>
        <taxon>Eukaryota</taxon>
        <taxon>Metazoa</taxon>
        <taxon>Ecdysozoa</taxon>
        <taxon>Arthropoda</taxon>
        <taxon>Hexapoda</taxon>
        <taxon>Insecta</taxon>
        <taxon>Pterygota</taxon>
        <taxon>Neoptera</taxon>
        <taxon>Paraneoptera</taxon>
        <taxon>Hemiptera</taxon>
        <taxon>Auchenorrhyncha</taxon>
        <taxon>Membracoidea</taxon>
        <taxon>Cicadellidae</taxon>
        <taxon>Cicadellinae</taxon>
        <taxon>Proconiini</taxon>
        <taxon>Cuerna</taxon>
    </lineage>
</organism>
<keyword evidence="1" id="KW-0645">Protease</keyword>
<dbReference type="PANTHER" id="PTHR10443:SF45">
    <property type="entry name" value="DIPEPTIDASE"/>
    <property type="match status" value="1"/>
</dbReference>
<keyword evidence="1" id="KW-0862">Zinc</keyword>